<proteinExistence type="predicted"/>
<dbReference type="Pfam" id="PF04972">
    <property type="entry name" value="BON"/>
    <property type="match status" value="1"/>
</dbReference>
<dbReference type="InterPro" id="IPR007055">
    <property type="entry name" value="BON_dom"/>
</dbReference>
<name>A0A1W1V321_DESTI</name>
<keyword evidence="3" id="KW-1185">Reference proteome</keyword>
<dbReference type="PROSITE" id="PS50914">
    <property type="entry name" value="BON"/>
    <property type="match status" value="1"/>
</dbReference>
<evidence type="ECO:0000313" key="2">
    <source>
        <dbReference type="EMBL" id="SMB87777.1"/>
    </source>
</evidence>
<dbReference type="STRING" id="656914.SAMN00017405_1765"/>
<feature type="domain" description="BON" evidence="1">
    <location>
        <begin position="39"/>
        <end position="107"/>
    </location>
</feature>
<organism evidence="2 3">
    <name type="scientific">Desulfonispora thiosulfatigenes DSM 11270</name>
    <dbReference type="NCBI Taxonomy" id="656914"/>
    <lineage>
        <taxon>Bacteria</taxon>
        <taxon>Bacillati</taxon>
        <taxon>Bacillota</taxon>
        <taxon>Clostridia</taxon>
        <taxon>Eubacteriales</taxon>
        <taxon>Peptococcaceae</taxon>
        <taxon>Desulfonispora</taxon>
    </lineage>
</organism>
<protein>
    <submittedName>
        <fullName evidence="2">BON domain-containing protein</fullName>
    </submittedName>
</protein>
<evidence type="ECO:0000313" key="3">
    <source>
        <dbReference type="Proteomes" id="UP000192731"/>
    </source>
</evidence>
<dbReference type="Proteomes" id="UP000192731">
    <property type="component" value="Unassembled WGS sequence"/>
</dbReference>
<dbReference type="EMBL" id="FWWT01000014">
    <property type="protein sequence ID" value="SMB87777.1"/>
    <property type="molecule type" value="Genomic_DNA"/>
</dbReference>
<sequence>MNKKKTNAKNKALDTDQETANELIAEVKKEPLIPTSSKNNEEIASKLEYDLSRNPHIVSSLLKVSVADGNAYVKGKVHSLNSKQSIDEVIKGYPEIKNIVNETIIALS</sequence>
<reference evidence="2 3" key="1">
    <citation type="submission" date="2017-04" db="EMBL/GenBank/DDBJ databases">
        <authorList>
            <person name="Afonso C.L."/>
            <person name="Miller P.J."/>
            <person name="Scott M.A."/>
            <person name="Spackman E."/>
            <person name="Goraichik I."/>
            <person name="Dimitrov K.M."/>
            <person name="Suarez D.L."/>
            <person name="Swayne D.E."/>
        </authorList>
    </citation>
    <scope>NUCLEOTIDE SEQUENCE [LARGE SCALE GENOMIC DNA]</scope>
    <source>
        <strain evidence="2 3">DSM 11270</strain>
    </source>
</reference>
<accession>A0A1W1V321</accession>
<dbReference type="RefSeq" id="WP_084052746.1">
    <property type="nucleotide sequence ID" value="NZ_FWWT01000014.1"/>
</dbReference>
<dbReference type="AlphaFoldDB" id="A0A1W1V321"/>
<evidence type="ECO:0000259" key="1">
    <source>
        <dbReference type="PROSITE" id="PS50914"/>
    </source>
</evidence>
<gene>
    <name evidence="2" type="ORF">SAMN00017405_1765</name>
</gene>